<keyword evidence="4" id="KW-1133">Transmembrane helix</keyword>
<dbReference type="GO" id="GO:0005886">
    <property type="term" value="C:plasma membrane"/>
    <property type="evidence" value="ECO:0007669"/>
    <property type="project" value="UniProtKB-SubCell"/>
</dbReference>
<reference evidence="11 12" key="1">
    <citation type="submission" date="2019-05" db="EMBL/GenBank/DDBJ databases">
        <title>Draft Genome Sequences of Six Type Strains of the Genus Massilia.</title>
        <authorList>
            <person name="Miess H."/>
            <person name="Frediansyhah A."/>
            <person name="Gross H."/>
        </authorList>
    </citation>
    <scope>NUCLEOTIDE SEQUENCE [LARGE SCALE GENOMIC DNA]</scope>
    <source>
        <strain evidence="11 12">DSMZ 26121</strain>
    </source>
</reference>
<name>A0A4P8HN58_9BURK</name>
<proteinExistence type="inferred from homology"/>
<evidence type="ECO:0000259" key="9">
    <source>
        <dbReference type="Pfam" id="PF09976"/>
    </source>
</evidence>
<gene>
    <name evidence="11" type="ORF">FCL38_12560</name>
    <name evidence="10" type="ORF">FHS02_005711</name>
</gene>
<dbReference type="InterPro" id="IPR026039">
    <property type="entry name" value="YfgM"/>
</dbReference>
<dbReference type="InterPro" id="IPR011990">
    <property type="entry name" value="TPR-like_helical_dom_sf"/>
</dbReference>
<evidence type="ECO:0000256" key="2">
    <source>
        <dbReference type="ARBA" id="ARBA00022475"/>
    </source>
</evidence>
<evidence type="ECO:0000256" key="3">
    <source>
        <dbReference type="ARBA" id="ARBA00022692"/>
    </source>
</evidence>
<protein>
    <recommendedName>
        <fullName evidence="8">Ancillary SecYEG translocon subunit</fullName>
    </recommendedName>
</protein>
<comment type="subcellular location">
    <subcellularLocation>
        <location evidence="1">Cell membrane</location>
        <topology evidence="1">Single-pass type II membrane protein</topology>
    </subcellularLocation>
</comment>
<sequence length="217" mass="23446">MAFDHQEEEQLASLKAWWARYGNAATWVLVAGLAAYSGWAGWQYYQRTQAVEASALYDELQSSVGKDNAKVQRAAGDIESRYGRTLYAQMAALTAAKSAFEANDLKTAKAKLQWVIEHGNDEYQAVAKIRLAGVLLDEKAYDAALKALDGKVPEKFTAAVSDRKGDVLAAQNKLAEARAAYQAALAGTDEKNPARQLIELKLEAVGGTVPEPKPAAA</sequence>
<evidence type="ECO:0000313" key="11">
    <source>
        <dbReference type="EMBL" id="QCP11149.1"/>
    </source>
</evidence>
<dbReference type="Proteomes" id="UP000584325">
    <property type="component" value="Unassembled WGS sequence"/>
</dbReference>
<dbReference type="OrthoDB" id="8521102at2"/>
<evidence type="ECO:0000313" key="13">
    <source>
        <dbReference type="Proteomes" id="UP000584325"/>
    </source>
</evidence>
<organism evidence="10 13">
    <name type="scientific">Pseudoduganella umbonata</name>
    <dbReference type="NCBI Taxonomy" id="864828"/>
    <lineage>
        <taxon>Bacteria</taxon>
        <taxon>Pseudomonadati</taxon>
        <taxon>Pseudomonadota</taxon>
        <taxon>Betaproteobacteria</taxon>
        <taxon>Burkholderiales</taxon>
        <taxon>Oxalobacteraceae</taxon>
        <taxon>Telluria group</taxon>
        <taxon>Pseudoduganella</taxon>
    </lineage>
</organism>
<keyword evidence="5" id="KW-0472">Membrane</keyword>
<dbReference type="AlphaFoldDB" id="A0A4P8HN58"/>
<dbReference type="PIRSF" id="PIRSF006170">
    <property type="entry name" value="YfgM"/>
    <property type="match status" value="1"/>
</dbReference>
<evidence type="ECO:0000313" key="10">
    <source>
        <dbReference type="EMBL" id="MBB3224845.1"/>
    </source>
</evidence>
<dbReference type="GO" id="GO:0044877">
    <property type="term" value="F:protein-containing complex binding"/>
    <property type="evidence" value="ECO:0007669"/>
    <property type="project" value="InterPro"/>
</dbReference>
<evidence type="ECO:0000313" key="12">
    <source>
        <dbReference type="Proteomes" id="UP000298763"/>
    </source>
</evidence>
<evidence type="ECO:0000256" key="4">
    <source>
        <dbReference type="ARBA" id="ARBA00022989"/>
    </source>
</evidence>
<comment type="similarity">
    <text evidence="7">Belongs to the YfgM family.</text>
</comment>
<evidence type="ECO:0000256" key="7">
    <source>
        <dbReference type="ARBA" id="ARBA00024197"/>
    </source>
</evidence>
<dbReference type="SUPFAM" id="SSF48452">
    <property type="entry name" value="TPR-like"/>
    <property type="match status" value="1"/>
</dbReference>
<evidence type="ECO:0000256" key="1">
    <source>
        <dbReference type="ARBA" id="ARBA00004401"/>
    </source>
</evidence>
<dbReference type="EMBL" id="CP040017">
    <property type="protein sequence ID" value="QCP11149.1"/>
    <property type="molecule type" value="Genomic_DNA"/>
</dbReference>
<dbReference type="PANTHER" id="PTHR38035:SF1">
    <property type="entry name" value="ANCILLARY SECYEG TRANSLOCON SUBUNIT"/>
    <property type="match status" value="1"/>
</dbReference>
<evidence type="ECO:0000256" key="6">
    <source>
        <dbReference type="ARBA" id="ARBA00023186"/>
    </source>
</evidence>
<accession>A0A4P8HN58</accession>
<keyword evidence="6" id="KW-0143">Chaperone</keyword>
<dbReference type="RefSeq" id="WP_137314013.1">
    <property type="nucleotide sequence ID" value="NZ_CP040017.1"/>
</dbReference>
<dbReference type="PANTHER" id="PTHR38035">
    <property type="entry name" value="UPF0070 PROTEIN YFGM"/>
    <property type="match status" value="1"/>
</dbReference>
<dbReference type="EMBL" id="JACHXS010000014">
    <property type="protein sequence ID" value="MBB3224845.1"/>
    <property type="molecule type" value="Genomic_DNA"/>
</dbReference>
<keyword evidence="2" id="KW-1003">Cell membrane</keyword>
<dbReference type="Gene3D" id="1.25.40.10">
    <property type="entry name" value="Tetratricopeptide repeat domain"/>
    <property type="match status" value="1"/>
</dbReference>
<keyword evidence="3" id="KW-0812">Transmembrane</keyword>
<evidence type="ECO:0000256" key="5">
    <source>
        <dbReference type="ARBA" id="ARBA00023136"/>
    </source>
</evidence>
<keyword evidence="12" id="KW-1185">Reference proteome</keyword>
<feature type="domain" description="Ancillary SecYEG translocon subunit/Cell division coordinator CpoB TPR" evidence="9">
    <location>
        <begin position="15"/>
        <end position="206"/>
    </location>
</feature>
<dbReference type="Pfam" id="PF09976">
    <property type="entry name" value="TPR_21"/>
    <property type="match status" value="1"/>
</dbReference>
<dbReference type="Proteomes" id="UP000298763">
    <property type="component" value="Chromosome"/>
</dbReference>
<reference evidence="10 13" key="2">
    <citation type="submission" date="2020-08" db="EMBL/GenBank/DDBJ databases">
        <title>Genomic Encyclopedia of Type Strains, Phase III (KMG-III): the genomes of soil and plant-associated and newly described type strains.</title>
        <authorList>
            <person name="Whitman W."/>
        </authorList>
    </citation>
    <scope>NUCLEOTIDE SEQUENCE [LARGE SCALE GENOMIC DNA]</scope>
    <source>
        <strain evidence="10 13">CECT 7753</strain>
    </source>
</reference>
<dbReference type="InterPro" id="IPR018704">
    <property type="entry name" value="SecYEG/CpoB_TPR"/>
</dbReference>
<evidence type="ECO:0000256" key="8">
    <source>
        <dbReference type="ARBA" id="ARBA00024235"/>
    </source>
</evidence>